<feature type="region of interest" description="Disordered" evidence="5">
    <location>
        <begin position="103"/>
        <end position="141"/>
    </location>
</feature>
<dbReference type="PANTHER" id="PTHR30532">
    <property type="entry name" value="IRON III DICITRATE-BINDING PERIPLASMIC PROTEIN"/>
    <property type="match status" value="1"/>
</dbReference>
<dbReference type="Pfam" id="PF01497">
    <property type="entry name" value="Peripla_BP_2"/>
    <property type="match status" value="1"/>
</dbReference>
<dbReference type="OrthoDB" id="9793175at2"/>
<dbReference type="CDD" id="cd01146">
    <property type="entry name" value="FhuD"/>
    <property type="match status" value="1"/>
</dbReference>
<dbReference type="EMBL" id="LR134356">
    <property type="protein sequence ID" value="VEG53386.1"/>
    <property type="molecule type" value="Genomic_DNA"/>
</dbReference>
<dbReference type="InterPro" id="IPR051313">
    <property type="entry name" value="Bact_iron-sidero_bind"/>
</dbReference>
<accession>A0A3S4VKD8</accession>
<keyword evidence="3" id="KW-0813">Transport</keyword>
<name>A0A3S4VKD8_MYCAU</name>
<evidence type="ECO:0000256" key="1">
    <source>
        <dbReference type="ARBA" id="ARBA00004196"/>
    </source>
</evidence>
<dbReference type="PANTHER" id="PTHR30532:SF25">
    <property type="entry name" value="IRON(III) DICITRATE-BINDING PERIPLASMIC PROTEIN"/>
    <property type="match status" value="1"/>
</dbReference>
<dbReference type="KEGG" id="mauu:NCTC10437_01933"/>
<dbReference type="GO" id="GO:0030288">
    <property type="term" value="C:outer membrane-bounded periplasmic space"/>
    <property type="evidence" value="ECO:0007669"/>
    <property type="project" value="TreeGrafter"/>
</dbReference>
<dbReference type="InterPro" id="IPR002491">
    <property type="entry name" value="ABC_transptr_periplasmic_BD"/>
</dbReference>
<organism evidence="7 8">
    <name type="scientific">Mycolicibacterium aurum</name>
    <name type="common">Mycobacterium aurum</name>
    <dbReference type="NCBI Taxonomy" id="1791"/>
    <lineage>
        <taxon>Bacteria</taxon>
        <taxon>Bacillati</taxon>
        <taxon>Actinomycetota</taxon>
        <taxon>Actinomycetes</taxon>
        <taxon>Mycobacteriales</taxon>
        <taxon>Mycobacteriaceae</taxon>
        <taxon>Mycolicibacterium</taxon>
    </lineage>
</organism>
<evidence type="ECO:0000256" key="4">
    <source>
        <dbReference type="ARBA" id="ARBA00022729"/>
    </source>
</evidence>
<dbReference type="Proteomes" id="UP000279306">
    <property type="component" value="Chromosome"/>
</dbReference>
<sequence>MNPNSPTCPKAGWSYKRSYFAPCHTEIIPATCPDLVLSPGCYGRRVLITGARAGRRASRSAGLAALGTVVAVALGACGSSGEPSGTGTGGEGTLVTSTTRIANAGVLGNDRRPDESCAPEPARLDEGPPDREVRNAVGHGVSPPIPDMTLVRADPQRIAVLSVDQLDALCALGLQSRIVVAATTDGSDTQPSYLGTLIHDLPAAGSRSEPDLEAIRAATPDLILGSVALTPSEFPALTDIAPTVLGGAPGTAWQDNLRTVGAATGRLAAADALIEEFDRAAAKTGQDNDATHFQASVVQFTDTTMRVFGVDNFAGSVLADVGVDRPAAQRFSDKPYVEVGITDEDLGNSPDFSIAEGDVVYVSFATAEARERAPKVMDGDAWRRLSANRDNRVFAVNNEVWHGDGEPGNIVAARGILADLRWVNSPIN</sequence>
<comment type="similarity">
    <text evidence="2">Belongs to the bacterial solute-binding protein 8 family.</text>
</comment>
<dbReference type="SUPFAM" id="SSF53807">
    <property type="entry name" value="Helical backbone' metal receptor"/>
    <property type="match status" value="1"/>
</dbReference>
<gene>
    <name evidence="7" type="primary">yfiY_1</name>
    <name evidence="7" type="ORF">NCTC10437_01933</name>
</gene>
<evidence type="ECO:0000256" key="5">
    <source>
        <dbReference type="SAM" id="MobiDB-lite"/>
    </source>
</evidence>
<feature type="domain" description="Fe/B12 periplasmic-binding" evidence="6">
    <location>
        <begin position="157"/>
        <end position="428"/>
    </location>
</feature>
<proteinExistence type="inferred from homology"/>
<dbReference type="AlphaFoldDB" id="A0A3S4VKD8"/>
<evidence type="ECO:0000313" key="8">
    <source>
        <dbReference type="Proteomes" id="UP000279306"/>
    </source>
</evidence>
<dbReference type="GO" id="GO:1901678">
    <property type="term" value="P:iron coordination entity transport"/>
    <property type="evidence" value="ECO:0007669"/>
    <property type="project" value="UniProtKB-ARBA"/>
</dbReference>
<evidence type="ECO:0000256" key="3">
    <source>
        <dbReference type="ARBA" id="ARBA00022448"/>
    </source>
</evidence>
<keyword evidence="8" id="KW-1185">Reference proteome</keyword>
<dbReference type="Gene3D" id="3.40.50.1980">
    <property type="entry name" value="Nitrogenase molybdenum iron protein domain"/>
    <property type="match status" value="2"/>
</dbReference>
<evidence type="ECO:0000259" key="6">
    <source>
        <dbReference type="PROSITE" id="PS50983"/>
    </source>
</evidence>
<evidence type="ECO:0000313" key="7">
    <source>
        <dbReference type="EMBL" id="VEG53386.1"/>
    </source>
</evidence>
<protein>
    <submittedName>
        <fullName evidence="7">Periplasmic binding protein</fullName>
    </submittedName>
</protein>
<evidence type="ECO:0000256" key="2">
    <source>
        <dbReference type="ARBA" id="ARBA00008814"/>
    </source>
</evidence>
<reference evidence="7 8" key="1">
    <citation type="submission" date="2018-12" db="EMBL/GenBank/DDBJ databases">
        <authorList>
            <consortium name="Pathogen Informatics"/>
        </authorList>
    </citation>
    <scope>NUCLEOTIDE SEQUENCE [LARGE SCALE GENOMIC DNA]</scope>
    <source>
        <strain evidence="7 8">NCTC10437</strain>
    </source>
</reference>
<dbReference type="STRING" id="1791.GCA_001049355_01957"/>
<comment type="subcellular location">
    <subcellularLocation>
        <location evidence="1">Cell envelope</location>
    </subcellularLocation>
</comment>
<feature type="compositionally biased region" description="Basic and acidic residues" evidence="5">
    <location>
        <begin position="122"/>
        <end position="134"/>
    </location>
</feature>
<dbReference type="PROSITE" id="PS50983">
    <property type="entry name" value="FE_B12_PBP"/>
    <property type="match status" value="1"/>
</dbReference>
<keyword evidence="4" id="KW-0732">Signal</keyword>